<accession>A0A498QGU7</accession>
<name>A0A498QGU7_9MYCO</name>
<keyword evidence="5 7" id="KW-0449">Lipoprotein</keyword>
<keyword evidence="3" id="KW-0472">Membrane</keyword>
<sequence>MQRGCTAATLLLLIATAGCSSGPPALTLPNGALPPGTAHVTVNGNETRQVHEVKCESIGKGLTWIYIGSARARTTLLLDDARTPKAVAFNDVEGFTGSYWQDLQGNARLAMVDQTYMLTGTVAGFNAEQPHTRTMTDFAVKVAC</sequence>
<keyword evidence="2 6" id="KW-0732">Signal</keyword>
<dbReference type="InterPro" id="IPR008691">
    <property type="entry name" value="LpqH"/>
</dbReference>
<dbReference type="AlphaFoldDB" id="A0A498QGU7"/>
<evidence type="ECO:0000256" key="2">
    <source>
        <dbReference type="ARBA" id="ARBA00022729"/>
    </source>
</evidence>
<feature type="chain" id="PRO_5039531711" evidence="6">
    <location>
        <begin position="21"/>
        <end position="144"/>
    </location>
</feature>
<proteinExistence type="predicted"/>
<evidence type="ECO:0000256" key="4">
    <source>
        <dbReference type="ARBA" id="ARBA00023139"/>
    </source>
</evidence>
<dbReference type="OrthoDB" id="4637228at2"/>
<protein>
    <submittedName>
        <fullName evidence="7">Putative lipoprotein LppE</fullName>
    </submittedName>
</protein>
<dbReference type="GO" id="GO:0016020">
    <property type="term" value="C:membrane"/>
    <property type="evidence" value="ECO:0007669"/>
    <property type="project" value="InterPro"/>
</dbReference>
<gene>
    <name evidence="7" type="primary">lppE_2</name>
    <name evidence="7" type="ORF">LAUMK13_05653</name>
</gene>
<evidence type="ECO:0000256" key="1">
    <source>
        <dbReference type="ARBA" id="ARBA00022475"/>
    </source>
</evidence>
<keyword evidence="8" id="KW-1185">Reference proteome</keyword>
<dbReference type="RefSeq" id="WP_075544891.1">
    <property type="nucleotide sequence ID" value="NZ_UPHQ01000314.1"/>
</dbReference>
<keyword evidence="4" id="KW-0564">Palmitate</keyword>
<dbReference type="Pfam" id="PF05481">
    <property type="entry name" value="Myco_19_kDa"/>
    <property type="match status" value="1"/>
</dbReference>
<evidence type="ECO:0000256" key="5">
    <source>
        <dbReference type="ARBA" id="ARBA00023288"/>
    </source>
</evidence>
<keyword evidence="1" id="KW-1003">Cell membrane</keyword>
<evidence type="ECO:0000256" key="3">
    <source>
        <dbReference type="ARBA" id="ARBA00023136"/>
    </source>
</evidence>
<evidence type="ECO:0000313" key="7">
    <source>
        <dbReference type="EMBL" id="VBA46377.1"/>
    </source>
</evidence>
<organism evidence="7 8">
    <name type="scientific">Mycobacterium innocens</name>
    <dbReference type="NCBI Taxonomy" id="2341083"/>
    <lineage>
        <taxon>Bacteria</taxon>
        <taxon>Bacillati</taxon>
        <taxon>Actinomycetota</taxon>
        <taxon>Actinomycetes</taxon>
        <taxon>Mycobacteriales</taxon>
        <taxon>Mycobacteriaceae</taxon>
        <taxon>Mycobacterium</taxon>
    </lineage>
</organism>
<dbReference type="PROSITE" id="PS51257">
    <property type="entry name" value="PROKAR_LIPOPROTEIN"/>
    <property type="match status" value="1"/>
</dbReference>
<feature type="signal peptide" evidence="6">
    <location>
        <begin position="1"/>
        <end position="20"/>
    </location>
</feature>
<reference evidence="7 8" key="1">
    <citation type="submission" date="2018-09" db="EMBL/GenBank/DDBJ databases">
        <authorList>
            <person name="Tagini F."/>
        </authorList>
    </citation>
    <scope>NUCLEOTIDE SEQUENCE [LARGE SCALE GENOMIC DNA]</scope>
    <source>
        <strain evidence="7 8">MK13</strain>
    </source>
</reference>
<evidence type="ECO:0000313" key="8">
    <source>
        <dbReference type="Proteomes" id="UP000267289"/>
    </source>
</evidence>
<evidence type="ECO:0000256" key="6">
    <source>
        <dbReference type="SAM" id="SignalP"/>
    </source>
</evidence>
<dbReference type="EMBL" id="UPHQ01000314">
    <property type="protein sequence ID" value="VBA46377.1"/>
    <property type="molecule type" value="Genomic_DNA"/>
</dbReference>
<dbReference type="Proteomes" id="UP000267289">
    <property type="component" value="Unassembled WGS sequence"/>
</dbReference>